<proteinExistence type="predicted"/>
<comment type="caution">
    <text evidence="1">The sequence shown here is derived from an EMBL/GenBank/DDBJ whole genome shotgun (WGS) entry which is preliminary data.</text>
</comment>
<dbReference type="RefSeq" id="WP_345531717.1">
    <property type="nucleotide sequence ID" value="NZ_BAABLD010000005.1"/>
</dbReference>
<protein>
    <submittedName>
        <fullName evidence="1">DUF2218 domain-containing protein</fullName>
    </submittedName>
</protein>
<accession>A0ABP9QFH1</accession>
<gene>
    <name evidence="1" type="ORF">GCM10025770_09460</name>
</gene>
<name>A0ABP9QFH1_9RHOO</name>
<organism evidence="1 2">
    <name type="scientific">Viridibacterium curvum</name>
    <dbReference type="NCBI Taxonomy" id="1101404"/>
    <lineage>
        <taxon>Bacteria</taxon>
        <taxon>Pseudomonadati</taxon>
        <taxon>Pseudomonadota</taxon>
        <taxon>Betaproteobacteria</taxon>
        <taxon>Rhodocyclales</taxon>
        <taxon>Rhodocyclaceae</taxon>
        <taxon>Viridibacterium</taxon>
    </lineage>
</organism>
<dbReference type="EMBL" id="BAABLD010000005">
    <property type="protein sequence ID" value="GAA5160979.1"/>
    <property type="molecule type" value="Genomic_DNA"/>
</dbReference>
<keyword evidence="2" id="KW-1185">Reference proteome</keyword>
<dbReference type="Proteomes" id="UP001500547">
    <property type="component" value="Unassembled WGS sequence"/>
</dbReference>
<dbReference type="InterPro" id="IPR014543">
    <property type="entry name" value="UCP028291"/>
</dbReference>
<reference evidence="2" key="1">
    <citation type="journal article" date="2019" name="Int. J. Syst. Evol. Microbiol.">
        <title>The Global Catalogue of Microorganisms (GCM) 10K type strain sequencing project: providing services to taxonomists for standard genome sequencing and annotation.</title>
        <authorList>
            <consortium name="The Broad Institute Genomics Platform"/>
            <consortium name="The Broad Institute Genome Sequencing Center for Infectious Disease"/>
            <person name="Wu L."/>
            <person name="Ma J."/>
        </authorList>
    </citation>
    <scope>NUCLEOTIDE SEQUENCE [LARGE SCALE GENOMIC DNA]</scope>
    <source>
        <strain evidence="2">JCM 18715</strain>
    </source>
</reference>
<dbReference type="Gene3D" id="3.30.310.50">
    <property type="entry name" value="Alpha-D-phosphohexomutase, C-terminal domain"/>
    <property type="match status" value="1"/>
</dbReference>
<dbReference type="Pfam" id="PF09981">
    <property type="entry name" value="DUF2218"/>
    <property type="match status" value="1"/>
</dbReference>
<evidence type="ECO:0000313" key="2">
    <source>
        <dbReference type="Proteomes" id="UP001500547"/>
    </source>
</evidence>
<evidence type="ECO:0000313" key="1">
    <source>
        <dbReference type="EMBL" id="GAA5160979.1"/>
    </source>
</evidence>
<sequence>MIQLQTRFAAAEPGKMILKLCKHFRHKVPTVFDATRGEVDFQPGRCVLSAEVDAVHVYIEGADNKEIGRMQYVLDDHVRRFLRASTLVLHWSEAQADTTAPRA</sequence>